<evidence type="ECO:0000259" key="1">
    <source>
        <dbReference type="PROSITE" id="PS50234"/>
    </source>
</evidence>
<dbReference type="PANTHER" id="PTHR45737:SF6">
    <property type="entry name" value="VON WILLEBRAND FACTOR A DOMAIN-CONTAINING PROTEIN 5A"/>
    <property type="match status" value="1"/>
</dbReference>
<dbReference type="InterPro" id="IPR036465">
    <property type="entry name" value="vWFA_dom_sf"/>
</dbReference>
<comment type="caution">
    <text evidence="3">The sequence shown here is derived from an EMBL/GenBank/DDBJ whole genome shotgun (WGS) entry which is preliminary data.</text>
</comment>
<evidence type="ECO:0000259" key="2">
    <source>
        <dbReference type="PROSITE" id="PS51468"/>
    </source>
</evidence>
<feature type="domain" description="VWFA" evidence="1">
    <location>
        <begin position="347"/>
        <end position="525"/>
    </location>
</feature>
<dbReference type="Proteomes" id="UP001385892">
    <property type="component" value="Unassembled WGS sequence"/>
</dbReference>
<dbReference type="InterPro" id="IPR002035">
    <property type="entry name" value="VWF_A"/>
</dbReference>
<protein>
    <submittedName>
        <fullName evidence="3">VIT domain-containing protein</fullName>
    </submittedName>
</protein>
<dbReference type="SMART" id="SM00327">
    <property type="entry name" value="VWA"/>
    <property type="match status" value="1"/>
</dbReference>
<dbReference type="PANTHER" id="PTHR45737">
    <property type="entry name" value="VON WILLEBRAND FACTOR A DOMAIN-CONTAINING PROTEIN 5A"/>
    <property type="match status" value="1"/>
</dbReference>
<dbReference type="Pfam" id="PF08487">
    <property type="entry name" value="VIT"/>
    <property type="match status" value="1"/>
</dbReference>
<dbReference type="SMART" id="SM00609">
    <property type="entry name" value="VIT"/>
    <property type="match status" value="1"/>
</dbReference>
<name>A0ABU8WCX3_9BURK</name>
<dbReference type="RefSeq" id="WP_340340526.1">
    <property type="nucleotide sequence ID" value="NZ_JBBKZT010000001.1"/>
</dbReference>
<accession>A0ABU8WCX3</accession>
<dbReference type="PROSITE" id="PS50234">
    <property type="entry name" value="VWFA"/>
    <property type="match status" value="1"/>
</dbReference>
<organism evidence="3 4">
    <name type="scientific">Variovorax rhizosphaerae</name>
    <dbReference type="NCBI Taxonomy" id="1836200"/>
    <lineage>
        <taxon>Bacteria</taxon>
        <taxon>Pseudomonadati</taxon>
        <taxon>Pseudomonadota</taxon>
        <taxon>Betaproteobacteria</taxon>
        <taxon>Burkholderiales</taxon>
        <taxon>Comamonadaceae</taxon>
        <taxon>Variovorax</taxon>
    </lineage>
</organism>
<gene>
    <name evidence="3" type="ORF">WKW82_01780</name>
</gene>
<keyword evidence="4" id="KW-1185">Reference proteome</keyword>
<proteinExistence type="predicted"/>
<reference evidence="3 4" key="1">
    <citation type="submission" date="2024-03" db="EMBL/GenBank/DDBJ databases">
        <title>Novel species of the genus Variovorax.</title>
        <authorList>
            <person name="Liu Q."/>
            <person name="Xin Y.-H."/>
        </authorList>
    </citation>
    <scope>NUCLEOTIDE SEQUENCE [LARGE SCALE GENOMIC DNA]</scope>
    <source>
        <strain evidence="3 4">KACC 18900</strain>
    </source>
</reference>
<feature type="domain" description="VIT" evidence="2">
    <location>
        <begin position="48"/>
        <end position="176"/>
    </location>
</feature>
<dbReference type="PROSITE" id="PS51468">
    <property type="entry name" value="VIT"/>
    <property type="match status" value="1"/>
</dbReference>
<dbReference type="EMBL" id="JBBKZT010000001">
    <property type="protein sequence ID" value="MEJ8845358.1"/>
    <property type="molecule type" value="Genomic_DNA"/>
</dbReference>
<evidence type="ECO:0000313" key="3">
    <source>
        <dbReference type="EMBL" id="MEJ8845358.1"/>
    </source>
</evidence>
<dbReference type="InterPro" id="IPR013694">
    <property type="entry name" value="VIT"/>
</dbReference>
<sequence length="716" mass="77495">MKQATSPRPGPWLWFATVSVATTCFVLLSTRPAAAQQAPGTRLKTESPYFFVKSDSPDTDRLPLKATEVNVHVSGVIADVTVTQTYRNEGQRPIEARYVFPGSTKAAVSGLNVRLGDRLITAQIREKQQAQIEYNTAKAEGKTAALLEQHLPNVFQMNVANILPGDDVKVELRYTELLVPNAGNYQFVFPTVVGPRYHSPMADPAATKWVAQPTLRAGVAPNTTFKLKVAIDTPIGLQEIRSATHAIEVKKSDQDKHADIALTSSSEPANTGAPMLGTGVSALPPKGALAPGGDSSGLNRDFVLDYRLAGEKIESGLMLFKGQDENFFLAMIEPPKSVAASAISPRDYIFVVDISGSMHGFPLDTAKTMLERLIGGLRPSDTFNVLLFSGSNRMLSPKSVPATRANIEQAMATINKYQGGGSTELVPALKRAYAELKSDNVSRSIVVVTDGYVDVESQAFELVRKNLGKANLFSFGIGSSVNRHLMEGLARAGMGEPFIITDPIQAPEQAARFKRMVESPVLTHVKATFGNLDVYDVEPSALPDVLGERPVIMFGKWRGEAKGRVIIEGQAANGPYRQEVAIDANTRQDTAALRTLWARHRIAALSDQESLEPTDVIAKRITDLGLRYSLLTQYTSFIAVDKVVRNPAPQNTASVDQPQPLPKGVSELAVGGAPTLGAEVPSTPEPEMLGAVAVVLSMLAMLRRRARRNDARRLTH</sequence>
<dbReference type="Gene3D" id="3.40.50.410">
    <property type="entry name" value="von Willebrand factor, type A domain"/>
    <property type="match status" value="1"/>
</dbReference>
<dbReference type="Pfam" id="PF13768">
    <property type="entry name" value="VWA_3"/>
    <property type="match status" value="1"/>
</dbReference>
<evidence type="ECO:0000313" key="4">
    <source>
        <dbReference type="Proteomes" id="UP001385892"/>
    </source>
</evidence>
<dbReference type="SUPFAM" id="SSF53300">
    <property type="entry name" value="vWA-like"/>
    <property type="match status" value="1"/>
</dbReference>